<name>A0A5B7JT05_PORTR</name>
<keyword evidence="4" id="KW-1185">Reference proteome</keyword>
<comment type="catalytic activity">
    <reaction evidence="1">
        <text>cytidine(4) in tRNA(Pro) + S-adenosyl-L-methionine = 2'-O-methylcytidine(4) in tRNA(Pro) + S-adenosyl-L-homocysteine + H(+)</text>
        <dbReference type="Rhea" id="RHEA:32767"/>
        <dbReference type="Rhea" id="RHEA-COMP:10397"/>
        <dbReference type="Rhea" id="RHEA-COMP:10398"/>
        <dbReference type="ChEBI" id="CHEBI:15378"/>
        <dbReference type="ChEBI" id="CHEBI:57856"/>
        <dbReference type="ChEBI" id="CHEBI:59789"/>
        <dbReference type="ChEBI" id="CHEBI:74495"/>
        <dbReference type="ChEBI" id="CHEBI:82748"/>
        <dbReference type="EC" id="2.1.1.225"/>
    </reaction>
</comment>
<protein>
    <recommendedName>
        <fullName evidence="1">tRNA:m(4)X modification enzyme TRM13</fullName>
        <ecNumber evidence="1">2.1.1.225</ecNumber>
    </recommendedName>
</protein>
<dbReference type="Pfam" id="PF05206">
    <property type="entry name" value="TRM13"/>
    <property type="match status" value="1"/>
</dbReference>
<dbReference type="EMBL" id="VSRR010117672">
    <property type="protein sequence ID" value="MPC99272.1"/>
    <property type="molecule type" value="Genomic_DNA"/>
</dbReference>
<comment type="function">
    <text evidence="1">tRNA methylase which 2'-O-methylates cytidine(4) in tRNA(Pro) and tRNA(Gly)(GCC), and adenosine(4) in tRNA(His).</text>
</comment>
<dbReference type="OrthoDB" id="258806at2759"/>
<dbReference type="PANTHER" id="PTHR12998:SF0">
    <property type="entry name" value="TRNA:M(4)X MODIFICATION ENZYME TRM13 HOMOLOG"/>
    <property type="match status" value="1"/>
</dbReference>
<reference evidence="3 4" key="1">
    <citation type="submission" date="2019-05" db="EMBL/GenBank/DDBJ databases">
        <title>Another draft genome of Portunus trituberculatus and its Hox gene families provides insights of decapod evolution.</title>
        <authorList>
            <person name="Jeong J.-H."/>
            <person name="Song I."/>
            <person name="Kim S."/>
            <person name="Choi T."/>
            <person name="Kim D."/>
            <person name="Ryu S."/>
            <person name="Kim W."/>
        </authorList>
    </citation>
    <scope>NUCLEOTIDE SEQUENCE [LARGE SCALE GENOMIC DNA]</scope>
    <source>
        <tissue evidence="3">Muscle</tissue>
    </source>
</reference>
<proteinExistence type="inferred from homology"/>
<organism evidence="3 4">
    <name type="scientific">Portunus trituberculatus</name>
    <name type="common">Swimming crab</name>
    <name type="synonym">Neptunus trituberculatus</name>
    <dbReference type="NCBI Taxonomy" id="210409"/>
    <lineage>
        <taxon>Eukaryota</taxon>
        <taxon>Metazoa</taxon>
        <taxon>Ecdysozoa</taxon>
        <taxon>Arthropoda</taxon>
        <taxon>Crustacea</taxon>
        <taxon>Multicrustacea</taxon>
        <taxon>Malacostraca</taxon>
        <taxon>Eumalacostraca</taxon>
        <taxon>Eucarida</taxon>
        <taxon>Decapoda</taxon>
        <taxon>Pleocyemata</taxon>
        <taxon>Brachyura</taxon>
        <taxon>Eubrachyura</taxon>
        <taxon>Portunoidea</taxon>
        <taxon>Portunidae</taxon>
        <taxon>Portuninae</taxon>
        <taxon>Portunus</taxon>
    </lineage>
</organism>
<evidence type="ECO:0000313" key="4">
    <source>
        <dbReference type="Proteomes" id="UP000324222"/>
    </source>
</evidence>
<dbReference type="GO" id="GO:0030488">
    <property type="term" value="P:tRNA methylation"/>
    <property type="evidence" value="ECO:0007669"/>
    <property type="project" value="InterPro"/>
</dbReference>
<dbReference type="GO" id="GO:0008270">
    <property type="term" value="F:zinc ion binding"/>
    <property type="evidence" value="ECO:0007669"/>
    <property type="project" value="UniProtKB-KW"/>
</dbReference>
<keyword evidence="1" id="KW-0819">tRNA processing</keyword>
<comment type="caution">
    <text evidence="3">The sequence shown here is derived from an EMBL/GenBank/DDBJ whole genome shotgun (WGS) entry which is preliminary data.</text>
</comment>
<keyword evidence="1" id="KW-0949">S-adenosyl-L-methionine</keyword>
<feature type="domain" description="Methyltransferase TRM13" evidence="2">
    <location>
        <begin position="21"/>
        <end position="100"/>
    </location>
</feature>
<gene>
    <name evidence="3" type="primary">TRMT13_0</name>
    <name evidence="3" type="ORF">E2C01_094676</name>
</gene>
<dbReference type="GO" id="GO:0106050">
    <property type="term" value="F:tRNA 2'-O-methyltransferase activity"/>
    <property type="evidence" value="ECO:0007669"/>
    <property type="project" value="UniProtKB-UniRule"/>
</dbReference>
<comment type="catalytic activity">
    <reaction evidence="1">
        <text>adenosine(4) in tRNA(His) + S-adenosyl-L-methionine = 2'-O-methyladenosine(4) in tRNA(His) + S-adenosyl-L-homocysteine + H(+)</text>
        <dbReference type="Rhea" id="RHEA:43196"/>
        <dbReference type="Rhea" id="RHEA-COMP:10401"/>
        <dbReference type="Rhea" id="RHEA-COMP:10402"/>
        <dbReference type="ChEBI" id="CHEBI:15378"/>
        <dbReference type="ChEBI" id="CHEBI:57856"/>
        <dbReference type="ChEBI" id="CHEBI:59789"/>
        <dbReference type="ChEBI" id="CHEBI:74411"/>
        <dbReference type="ChEBI" id="CHEBI:74477"/>
        <dbReference type="EC" id="2.1.1.225"/>
    </reaction>
</comment>
<dbReference type="EC" id="2.1.1.225" evidence="1"/>
<sequence length="113" mass="12394">MPSCYACFECVDFLNFLFSQSINVKRFRVDIQHLSLEGVEGSEDYQHIVGLGKHLCGSASDLALRCLCQHPGMQVVGVVLALCCHHRCVWDSYCGLEVLQPSISGAVTIVGSF</sequence>
<evidence type="ECO:0000256" key="1">
    <source>
        <dbReference type="RuleBase" id="RU367103"/>
    </source>
</evidence>
<keyword evidence="1" id="KW-0862">Zinc</keyword>
<dbReference type="AlphaFoldDB" id="A0A5B7JT05"/>
<keyword evidence="1" id="KW-0479">Metal-binding</keyword>
<dbReference type="InterPro" id="IPR007871">
    <property type="entry name" value="Methyltransferase_TRM13"/>
</dbReference>
<evidence type="ECO:0000259" key="2">
    <source>
        <dbReference type="Pfam" id="PF05206"/>
    </source>
</evidence>
<keyword evidence="1" id="KW-0489">Methyltransferase</keyword>
<evidence type="ECO:0000313" key="3">
    <source>
        <dbReference type="EMBL" id="MPC99272.1"/>
    </source>
</evidence>
<comment type="catalytic activity">
    <reaction evidence="1">
        <text>cytidine(4) in tRNA(Gly)(GCC) + S-adenosyl-L-methionine = 2'-O-methylcytidine(4) in tRNA(Gly)(GCC) + S-adenosyl-L-homocysteine + H(+)</text>
        <dbReference type="Rhea" id="RHEA:43192"/>
        <dbReference type="Rhea" id="RHEA-COMP:10399"/>
        <dbReference type="Rhea" id="RHEA-COMP:10400"/>
        <dbReference type="ChEBI" id="CHEBI:15378"/>
        <dbReference type="ChEBI" id="CHEBI:57856"/>
        <dbReference type="ChEBI" id="CHEBI:59789"/>
        <dbReference type="ChEBI" id="CHEBI:74495"/>
        <dbReference type="ChEBI" id="CHEBI:82748"/>
        <dbReference type="EC" id="2.1.1.225"/>
    </reaction>
</comment>
<dbReference type="PANTHER" id="PTHR12998">
    <property type="entry name" value="TRNA:M(4)X MODIFICATION ENZYME TRM13 HOMOLOG"/>
    <property type="match status" value="1"/>
</dbReference>
<keyword evidence="1" id="KW-0863">Zinc-finger</keyword>
<comment type="similarity">
    <text evidence="1">Belongs to the methyltransferase TRM13 family.</text>
</comment>
<dbReference type="Proteomes" id="UP000324222">
    <property type="component" value="Unassembled WGS sequence"/>
</dbReference>
<dbReference type="InterPro" id="IPR039044">
    <property type="entry name" value="Trm13"/>
</dbReference>
<accession>A0A5B7JT05</accession>
<keyword evidence="1" id="KW-0808">Transferase</keyword>